<dbReference type="Pfam" id="PF07883">
    <property type="entry name" value="Cupin_2"/>
    <property type="match status" value="1"/>
</dbReference>
<dbReference type="RefSeq" id="WP_052439170.1">
    <property type="nucleotide sequence ID" value="NZ_BBPN01000034.1"/>
</dbReference>
<organism evidence="2 3">
    <name type="scientific">Streptacidiphilus jiangxiensis</name>
    <dbReference type="NCBI Taxonomy" id="235985"/>
    <lineage>
        <taxon>Bacteria</taxon>
        <taxon>Bacillati</taxon>
        <taxon>Actinomycetota</taxon>
        <taxon>Actinomycetes</taxon>
        <taxon>Kitasatosporales</taxon>
        <taxon>Streptomycetaceae</taxon>
        <taxon>Streptacidiphilus</taxon>
    </lineage>
</organism>
<name>A0A1H7JNZ5_STRJI</name>
<dbReference type="AlphaFoldDB" id="A0A1H7JNZ5"/>
<evidence type="ECO:0000313" key="2">
    <source>
        <dbReference type="EMBL" id="SEK76124.1"/>
    </source>
</evidence>
<dbReference type="eggNOG" id="COG0662">
    <property type="taxonomic scope" value="Bacteria"/>
</dbReference>
<evidence type="ECO:0000313" key="3">
    <source>
        <dbReference type="Proteomes" id="UP000183015"/>
    </source>
</evidence>
<dbReference type="EMBL" id="FOAZ01000003">
    <property type="protein sequence ID" value="SEK76124.1"/>
    <property type="molecule type" value="Genomic_DNA"/>
</dbReference>
<dbReference type="InterPro" id="IPR053146">
    <property type="entry name" value="QDO-like"/>
</dbReference>
<dbReference type="STRING" id="235985.SAMN05414137_103381"/>
<feature type="domain" description="Cupin type-2" evidence="1">
    <location>
        <begin position="40"/>
        <end position="108"/>
    </location>
</feature>
<dbReference type="InterPro" id="IPR013096">
    <property type="entry name" value="Cupin_2"/>
</dbReference>
<dbReference type="PANTHER" id="PTHR36440">
    <property type="entry name" value="PUTATIVE (AFU_ORTHOLOGUE AFUA_8G07350)-RELATED"/>
    <property type="match status" value="1"/>
</dbReference>
<keyword evidence="3" id="KW-1185">Reference proteome</keyword>
<dbReference type="PANTHER" id="PTHR36440:SF1">
    <property type="entry name" value="PUTATIVE (AFU_ORTHOLOGUE AFUA_8G07350)-RELATED"/>
    <property type="match status" value="1"/>
</dbReference>
<dbReference type="InterPro" id="IPR011051">
    <property type="entry name" value="RmlC_Cupin_sf"/>
</dbReference>
<evidence type="ECO:0000259" key="1">
    <source>
        <dbReference type="Pfam" id="PF07883"/>
    </source>
</evidence>
<reference evidence="3" key="1">
    <citation type="submission" date="2016-10" db="EMBL/GenBank/DDBJ databases">
        <authorList>
            <person name="Varghese N."/>
        </authorList>
    </citation>
    <scope>NUCLEOTIDE SEQUENCE [LARGE SCALE GENOMIC DNA]</scope>
    <source>
        <strain evidence="3">DSM 45096 / BCRC 16803 / CGMCC 4.1857 / CIP 109030 / JCM 12277 / KCTC 19219 / NBRC 100920 / 33214</strain>
    </source>
</reference>
<dbReference type="SUPFAM" id="SSF51182">
    <property type="entry name" value="RmlC-like cupins"/>
    <property type="match status" value="1"/>
</dbReference>
<dbReference type="Proteomes" id="UP000183015">
    <property type="component" value="Unassembled WGS sequence"/>
</dbReference>
<dbReference type="InterPro" id="IPR014710">
    <property type="entry name" value="RmlC-like_jellyroll"/>
</dbReference>
<sequence>MTAPVIVTASELPPVRWDVQECRVLLRAEHTYGELSLVEFITPPGTGPRPHVHHREAETFYVLDGAYEFLVGDRTVRAEPGTLVHGPSGITHGFRNVGDTPARLLCAFTPGGVETMFEEMAALLASPGPVDPADIAALISYHGVSSPRTLQPAGR</sequence>
<accession>A0A1H7JNZ5</accession>
<dbReference type="Gene3D" id="2.60.120.10">
    <property type="entry name" value="Jelly Rolls"/>
    <property type="match status" value="1"/>
</dbReference>
<gene>
    <name evidence="2" type="ORF">SAMN05414137_103381</name>
</gene>
<protein>
    <submittedName>
        <fullName evidence="2">Cupin domain-containing protein</fullName>
    </submittedName>
</protein>
<proteinExistence type="predicted"/>